<keyword evidence="1" id="KW-0805">Transcription regulation</keyword>
<gene>
    <name evidence="5" type="ORF">KUO17_11580</name>
</gene>
<evidence type="ECO:0000313" key="5">
    <source>
        <dbReference type="EMBL" id="MBV6287661.1"/>
    </source>
</evidence>
<evidence type="ECO:0000256" key="1">
    <source>
        <dbReference type="ARBA" id="ARBA00023015"/>
    </source>
</evidence>
<feature type="domain" description="HTH araC/xylS-type" evidence="4">
    <location>
        <begin position="168"/>
        <end position="265"/>
    </location>
</feature>
<keyword evidence="6" id="KW-1185">Reference proteome</keyword>
<keyword evidence="2" id="KW-0238">DNA-binding</keyword>
<name>A0A9Q2XJ40_9PSED</name>
<dbReference type="InterPro" id="IPR018060">
    <property type="entry name" value="HTH_AraC"/>
</dbReference>
<dbReference type="GO" id="GO:0003700">
    <property type="term" value="F:DNA-binding transcription factor activity"/>
    <property type="evidence" value="ECO:0007669"/>
    <property type="project" value="InterPro"/>
</dbReference>
<dbReference type="PANTHER" id="PTHR46796">
    <property type="entry name" value="HTH-TYPE TRANSCRIPTIONAL ACTIVATOR RHAS-RELATED"/>
    <property type="match status" value="1"/>
</dbReference>
<evidence type="ECO:0000256" key="2">
    <source>
        <dbReference type="ARBA" id="ARBA00023125"/>
    </source>
</evidence>
<dbReference type="PROSITE" id="PS01124">
    <property type="entry name" value="HTH_ARAC_FAMILY_2"/>
    <property type="match status" value="1"/>
</dbReference>
<dbReference type="InterPro" id="IPR050204">
    <property type="entry name" value="AraC_XylS_family_regulators"/>
</dbReference>
<reference evidence="5" key="1">
    <citation type="journal article" date="2022" name="Int. J. Syst. Evol. Microbiol.">
        <title>Pseudomonas aegrilactucae sp. nov. and Pseudomonas morbosilactucae sp. nov., pathogens causing bacterial rot of lettuce in Japan.</title>
        <authorList>
            <person name="Sawada H."/>
            <person name="Fujikawa T."/>
            <person name="Satou M."/>
        </authorList>
    </citation>
    <scope>NUCLEOTIDE SEQUENCE</scope>
    <source>
        <strain evidence="5">MAFF 301350</strain>
    </source>
</reference>
<proteinExistence type="predicted"/>
<organism evidence="5 6">
    <name type="scientific">Pseudomonas aegrilactucae</name>
    <dbReference type="NCBI Taxonomy" id="2854028"/>
    <lineage>
        <taxon>Bacteria</taxon>
        <taxon>Pseudomonadati</taxon>
        <taxon>Pseudomonadota</taxon>
        <taxon>Gammaproteobacteria</taxon>
        <taxon>Pseudomonadales</taxon>
        <taxon>Pseudomonadaceae</taxon>
        <taxon>Pseudomonas</taxon>
    </lineage>
</organism>
<dbReference type="Proteomes" id="UP001106592">
    <property type="component" value="Unassembled WGS sequence"/>
</dbReference>
<reference evidence="5" key="2">
    <citation type="journal article" date="2023" name="Plant Pathol.">
        <title>Dismantling and reorganizing Pseudomonas marginalis sensu#lato.</title>
        <authorList>
            <person name="Sawada H."/>
            <person name="Fujikawa T."/>
            <person name="Satou M."/>
        </authorList>
    </citation>
    <scope>NUCLEOTIDE SEQUENCE</scope>
    <source>
        <strain evidence="5">MAFF 301350</strain>
    </source>
</reference>
<protein>
    <submittedName>
        <fullName evidence="5">AraC family transcriptional regulator</fullName>
    </submittedName>
</protein>
<dbReference type="SMART" id="SM00342">
    <property type="entry name" value="HTH_ARAC"/>
    <property type="match status" value="1"/>
</dbReference>
<dbReference type="Pfam" id="PF02311">
    <property type="entry name" value="AraC_binding"/>
    <property type="match status" value="1"/>
</dbReference>
<dbReference type="AlphaFoldDB" id="A0A9Q2XJ40"/>
<dbReference type="Pfam" id="PF12833">
    <property type="entry name" value="HTH_18"/>
    <property type="match status" value="1"/>
</dbReference>
<dbReference type="InterPro" id="IPR003313">
    <property type="entry name" value="AraC-bd"/>
</dbReference>
<dbReference type="RefSeq" id="WP_217975698.1">
    <property type="nucleotide sequence ID" value="NZ_JAHTBI010000038.1"/>
</dbReference>
<dbReference type="EMBL" id="JAHTBI010000038">
    <property type="protein sequence ID" value="MBV6287661.1"/>
    <property type="molecule type" value="Genomic_DNA"/>
</dbReference>
<keyword evidence="3" id="KW-0804">Transcription</keyword>
<evidence type="ECO:0000256" key="3">
    <source>
        <dbReference type="ARBA" id="ARBA00023163"/>
    </source>
</evidence>
<comment type="caution">
    <text evidence="5">The sequence shown here is derived from an EMBL/GenBank/DDBJ whole genome shotgun (WGS) entry which is preliminary data.</text>
</comment>
<sequence length="267" mass="29889">MASDTSRDWLQRATHPGKVERIEAYFGGYAYSPHRHDTYAIGRTLAGVQNFRYRGSTRHSLPGQTMVLHPDEMHDGEAGTEAGFLYRMIYLEPALVQQALGGRALPFISGGQSDDPRLFAAAEALLQCMDDPIDAFAEDDAIYDLVQVMATVAGSRRGRQRFDCVAAERARLFIHDTLALPICLDDLVKASGRERFALSRDFRALYGTSPYRYITQRRLQQARRLMLAGASLIEAALGAGFYDQSHMTRHFQQALGLTPARWLQMQA</sequence>
<dbReference type="PANTHER" id="PTHR46796:SF2">
    <property type="entry name" value="TRANSCRIPTIONAL REGULATORY PROTEIN"/>
    <property type="match status" value="1"/>
</dbReference>
<accession>A0A9Q2XJ40</accession>
<evidence type="ECO:0000313" key="6">
    <source>
        <dbReference type="Proteomes" id="UP001106592"/>
    </source>
</evidence>
<dbReference type="GO" id="GO:0043565">
    <property type="term" value="F:sequence-specific DNA binding"/>
    <property type="evidence" value="ECO:0007669"/>
    <property type="project" value="InterPro"/>
</dbReference>
<evidence type="ECO:0000259" key="4">
    <source>
        <dbReference type="PROSITE" id="PS01124"/>
    </source>
</evidence>